<dbReference type="RefSeq" id="XP_066703555.1">
    <property type="nucleotide sequence ID" value="XM_066840928.1"/>
</dbReference>
<keyword evidence="2" id="KW-1185">Reference proteome</keyword>
<organism evidence="1 2">
    <name type="scientific">Apiospora aurea</name>
    <dbReference type="NCBI Taxonomy" id="335848"/>
    <lineage>
        <taxon>Eukaryota</taxon>
        <taxon>Fungi</taxon>
        <taxon>Dikarya</taxon>
        <taxon>Ascomycota</taxon>
        <taxon>Pezizomycotina</taxon>
        <taxon>Sordariomycetes</taxon>
        <taxon>Xylariomycetidae</taxon>
        <taxon>Amphisphaeriales</taxon>
        <taxon>Apiosporaceae</taxon>
        <taxon>Apiospora</taxon>
    </lineage>
</organism>
<gene>
    <name evidence="1" type="ORF">PG986_004706</name>
</gene>
<sequence length="339" mass="39542">MSVFPSFEELFKTGQRPRLTPEAARLYWELQDPLADAVSVMRADWREKGYFQREPYIIIHETMANAADGGGGSAATTSTTPHPIAAAPLTEPKISSITVQIDALEIWEDYWSEVEHMYYVEDRPMKNWKLTVEPSSNTGAEAGFVTVDDYLSALHPWLMDLRSTIICADNLLHQWEPMARPGYYNKLMVNHEIMNHIWIEDERQYHMGRLGTENQIQYRPGETYLDWLVLRAEKGDLLAAQEAQLQASIRRVDHGLSQQVLEDLADFHERHGDEAISRKVESWMERHTETLENPDWGYWVEEREKRRQALLAERHAEMARRVFWSRMSRMSRYICICPT</sequence>
<protein>
    <submittedName>
        <fullName evidence="1">Uncharacterized protein</fullName>
    </submittedName>
</protein>
<comment type="caution">
    <text evidence="1">The sequence shown here is derived from an EMBL/GenBank/DDBJ whole genome shotgun (WGS) entry which is preliminary data.</text>
</comment>
<accession>A0ABR1QND9</accession>
<evidence type="ECO:0000313" key="1">
    <source>
        <dbReference type="EMBL" id="KAK7959852.1"/>
    </source>
</evidence>
<reference evidence="1 2" key="1">
    <citation type="submission" date="2023-01" db="EMBL/GenBank/DDBJ databases">
        <title>Analysis of 21 Apiospora genomes using comparative genomics revels a genus with tremendous synthesis potential of carbohydrate active enzymes and secondary metabolites.</title>
        <authorList>
            <person name="Sorensen T."/>
        </authorList>
    </citation>
    <scope>NUCLEOTIDE SEQUENCE [LARGE SCALE GENOMIC DNA]</scope>
    <source>
        <strain evidence="1 2">CBS 24483</strain>
    </source>
</reference>
<dbReference type="GeneID" id="92073990"/>
<proteinExistence type="predicted"/>
<dbReference type="Proteomes" id="UP001391051">
    <property type="component" value="Unassembled WGS sequence"/>
</dbReference>
<evidence type="ECO:0000313" key="2">
    <source>
        <dbReference type="Proteomes" id="UP001391051"/>
    </source>
</evidence>
<name>A0ABR1QND9_9PEZI</name>
<dbReference type="EMBL" id="JAQQWE010000003">
    <property type="protein sequence ID" value="KAK7959852.1"/>
    <property type="molecule type" value="Genomic_DNA"/>
</dbReference>